<reference evidence="2" key="1">
    <citation type="submission" date="2015-01" db="EMBL/GenBank/DDBJ databases">
        <title>Transcriptome Assembly of Fopius arisanus.</title>
        <authorList>
            <person name="Geib S."/>
        </authorList>
    </citation>
    <scope>NUCLEOTIDE SEQUENCE</scope>
</reference>
<proteinExistence type="predicted"/>
<keyword evidence="1" id="KW-1133">Transmembrane helix</keyword>
<evidence type="ECO:0000256" key="1">
    <source>
        <dbReference type="SAM" id="Phobius"/>
    </source>
</evidence>
<feature type="transmembrane region" description="Helical" evidence="1">
    <location>
        <begin position="7"/>
        <end position="26"/>
    </location>
</feature>
<organism evidence="2">
    <name type="scientific">Fopius arisanus</name>
    <dbReference type="NCBI Taxonomy" id="64838"/>
    <lineage>
        <taxon>Eukaryota</taxon>
        <taxon>Metazoa</taxon>
        <taxon>Ecdysozoa</taxon>
        <taxon>Arthropoda</taxon>
        <taxon>Hexapoda</taxon>
        <taxon>Insecta</taxon>
        <taxon>Pterygota</taxon>
        <taxon>Neoptera</taxon>
        <taxon>Endopterygota</taxon>
        <taxon>Hymenoptera</taxon>
        <taxon>Apocrita</taxon>
        <taxon>Ichneumonoidea</taxon>
        <taxon>Braconidae</taxon>
        <taxon>Opiinae</taxon>
        <taxon>Fopius</taxon>
    </lineage>
</organism>
<protein>
    <submittedName>
        <fullName evidence="2">SERINC4 protein</fullName>
    </submittedName>
</protein>
<keyword evidence="1" id="KW-0472">Membrane</keyword>
<evidence type="ECO:0000313" key="2">
    <source>
        <dbReference type="EMBL" id="JAG82307.1"/>
    </source>
</evidence>
<name>A0A0C9RUK6_9HYME</name>
<dbReference type="PROSITE" id="PS51257">
    <property type="entry name" value="PROKAR_LIPOPROTEIN"/>
    <property type="match status" value="1"/>
</dbReference>
<accession>A0A0C9RUK6</accession>
<dbReference type="AlphaFoldDB" id="A0A0C9RUK6"/>
<gene>
    <name evidence="2" type="primary">SERINC4</name>
    <name evidence="2" type="ORF">g.10532</name>
</gene>
<sequence length="150" mass="16555">MTIIKIIGAVGAFFGLITITGCLTILALLSRILEFCFILVPPVCLFLLQKSRILISSSIVGCGQMTCRVLSRISSRCPSESRLEIAGNRTIEFPLHPSSYNPEIGIGIVPVAVPYTRTNIDTEHLEEFSANSNQEIIPEIEEEDENMMLN</sequence>
<dbReference type="EMBL" id="GBYB01012540">
    <property type="protein sequence ID" value="JAG82307.1"/>
    <property type="molecule type" value="Transcribed_RNA"/>
</dbReference>
<keyword evidence="1" id="KW-0812">Transmembrane</keyword>